<feature type="compositionally biased region" description="Low complexity" evidence="1">
    <location>
        <begin position="1"/>
        <end position="17"/>
    </location>
</feature>
<evidence type="ECO:0000256" key="1">
    <source>
        <dbReference type="SAM" id="MobiDB-lite"/>
    </source>
</evidence>
<accession>A0A5B7DR02</accession>
<evidence type="ECO:0000313" key="3">
    <source>
        <dbReference type="Proteomes" id="UP000324222"/>
    </source>
</evidence>
<organism evidence="2 3">
    <name type="scientific">Portunus trituberculatus</name>
    <name type="common">Swimming crab</name>
    <name type="synonym">Neptunus trituberculatus</name>
    <dbReference type="NCBI Taxonomy" id="210409"/>
    <lineage>
        <taxon>Eukaryota</taxon>
        <taxon>Metazoa</taxon>
        <taxon>Ecdysozoa</taxon>
        <taxon>Arthropoda</taxon>
        <taxon>Crustacea</taxon>
        <taxon>Multicrustacea</taxon>
        <taxon>Malacostraca</taxon>
        <taxon>Eumalacostraca</taxon>
        <taxon>Eucarida</taxon>
        <taxon>Decapoda</taxon>
        <taxon>Pleocyemata</taxon>
        <taxon>Brachyura</taxon>
        <taxon>Eubrachyura</taxon>
        <taxon>Portunoidea</taxon>
        <taxon>Portunidae</taxon>
        <taxon>Portuninae</taxon>
        <taxon>Portunus</taxon>
    </lineage>
</organism>
<name>A0A5B7DR02_PORTR</name>
<dbReference type="Proteomes" id="UP000324222">
    <property type="component" value="Unassembled WGS sequence"/>
</dbReference>
<feature type="region of interest" description="Disordered" evidence="1">
    <location>
        <begin position="1"/>
        <end position="67"/>
    </location>
</feature>
<sequence length="67" mass="7430">MRSGPPSSPTTTTTTITYFPPHLHPPHAVPQHPHTHNTFITPLHNNSNTHPRHSPAEDTHAALCSWN</sequence>
<dbReference type="EMBL" id="VSRR010001281">
    <property type="protein sequence ID" value="MPC24031.1"/>
    <property type="molecule type" value="Genomic_DNA"/>
</dbReference>
<proteinExistence type="predicted"/>
<protein>
    <submittedName>
        <fullName evidence="2">Uncharacterized protein</fullName>
    </submittedName>
</protein>
<dbReference type="AlphaFoldDB" id="A0A5B7DR02"/>
<gene>
    <name evidence="2" type="ORF">E2C01_017101</name>
</gene>
<reference evidence="2 3" key="1">
    <citation type="submission" date="2019-05" db="EMBL/GenBank/DDBJ databases">
        <title>Another draft genome of Portunus trituberculatus and its Hox gene families provides insights of decapod evolution.</title>
        <authorList>
            <person name="Jeong J.-H."/>
            <person name="Song I."/>
            <person name="Kim S."/>
            <person name="Choi T."/>
            <person name="Kim D."/>
            <person name="Ryu S."/>
            <person name="Kim W."/>
        </authorList>
    </citation>
    <scope>NUCLEOTIDE SEQUENCE [LARGE SCALE GENOMIC DNA]</scope>
    <source>
        <tissue evidence="2">Muscle</tissue>
    </source>
</reference>
<evidence type="ECO:0000313" key="2">
    <source>
        <dbReference type="EMBL" id="MPC24031.1"/>
    </source>
</evidence>
<feature type="compositionally biased region" description="Polar residues" evidence="1">
    <location>
        <begin position="36"/>
        <end position="49"/>
    </location>
</feature>
<comment type="caution">
    <text evidence="2">The sequence shown here is derived from an EMBL/GenBank/DDBJ whole genome shotgun (WGS) entry which is preliminary data.</text>
</comment>
<keyword evidence="3" id="KW-1185">Reference proteome</keyword>